<dbReference type="SMART" id="SM00718">
    <property type="entry name" value="DM4_12"/>
    <property type="match status" value="1"/>
</dbReference>
<feature type="signal peptide" evidence="1">
    <location>
        <begin position="1"/>
        <end position="20"/>
    </location>
</feature>
<dbReference type="PANTHER" id="PTHR21398:SF6">
    <property type="entry name" value="AGAP007094-PA"/>
    <property type="match status" value="1"/>
</dbReference>
<keyword evidence="1" id="KW-0732">Signal</keyword>
<organism evidence="2 3">
    <name type="scientific">Halocaridina rubra</name>
    <name type="common">Hawaiian red shrimp</name>
    <dbReference type="NCBI Taxonomy" id="373956"/>
    <lineage>
        <taxon>Eukaryota</taxon>
        <taxon>Metazoa</taxon>
        <taxon>Ecdysozoa</taxon>
        <taxon>Arthropoda</taxon>
        <taxon>Crustacea</taxon>
        <taxon>Multicrustacea</taxon>
        <taxon>Malacostraca</taxon>
        <taxon>Eumalacostraca</taxon>
        <taxon>Eucarida</taxon>
        <taxon>Decapoda</taxon>
        <taxon>Pleocyemata</taxon>
        <taxon>Caridea</taxon>
        <taxon>Atyoidea</taxon>
        <taxon>Atyidae</taxon>
        <taxon>Halocaridina</taxon>
    </lineage>
</organism>
<sequence length="301" mass="33250">MFKRILLLLLLLEVISVALAKEVEPQKNFQLRECRQRAWRGDLGDLPENTFVQEHPRDVKVHSRRRRFISWPSGATLSIYTGLSLPVITINNGFNSMSMYLGFPFTLQLPDQPIVFSGKGTTTTTTTSAPSYSSYGHSNNSRNDIPLGSYNYYHQASDSIYNYPGGGYSSYSSYDPHSPYSKRSLDSQRKAGFDVIQNALENFGLPGKSCLLRAVCEVAEEPVSHLGLMGDVLNLFLAAGYGEGSDDMAEYIKAEELGRREGECGDQYSECPMPLSALLQGGLTYLHAGLANTGRQGVSFL</sequence>
<evidence type="ECO:0000256" key="1">
    <source>
        <dbReference type="SAM" id="SignalP"/>
    </source>
</evidence>
<reference evidence="2 3" key="1">
    <citation type="submission" date="2023-11" db="EMBL/GenBank/DDBJ databases">
        <title>Halocaridina rubra genome assembly.</title>
        <authorList>
            <person name="Smith C."/>
        </authorList>
    </citation>
    <scope>NUCLEOTIDE SEQUENCE [LARGE SCALE GENOMIC DNA]</scope>
    <source>
        <strain evidence="2">EP-1</strain>
        <tissue evidence="2">Whole</tissue>
    </source>
</reference>
<dbReference type="Proteomes" id="UP001381693">
    <property type="component" value="Unassembled WGS sequence"/>
</dbReference>
<dbReference type="EMBL" id="JAXCGZ010005681">
    <property type="protein sequence ID" value="KAK7081199.1"/>
    <property type="molecule type" value="Genomic_DNA"/>
</dbReference>
<dbReference type="PANTHER" id="PTHR21398">
    <property type="entry name" value="AGAP007094-PA"/>
    <property type="match status" value="1"/>
</dbReference>
<accession>A0AAN8XN12</accession>
<name>A0AAN8XN12_HALRR</name>
<protein>
    <submittedName>
        <fullName evidence="2">Uncharacterized protein</fullName>
    </submittedName>
</protein>
<gene>
    <name evidence="2" type="ORF">SK128_010636</name>
</gene>
<keyword evidence="3" id="KW-1185">Reference proteome</keyword>
<dbReference type="InterPro" id="IPR006631">
    <property type="entry name" value="DM4_12"/>
</dbReference>
<dbReference type="AlphaFoldDB" id="A0AAN8XN12"/>
<feature type="chain" id="PRO_5042919223" evidence="1">
    <location>
        <begin position="21"/>
        <end position="301"/>
    </location>
</feature>
<dbReference type="Pfam" id="PF07841">
    <property type="entry name" value="DM4_12"/>
    <property type="match status" value="1"/>
</dbReference>
<evidence type="ECO:0000313" key="2">
    <source>
        <dbReference type="EMBL" id="KAK7081199.1"/>
    </source>
</evidence>
<evidence type="ECO:0000313" key="3">
    <source>
        <dbReference type="Proteomes" id="UP001381693"/>
    </source>
</evidence>
<comment type="caution">
    <text evidence="2">The sequence shown here is derived from an EMBL/GenBank/DDBJ whole genome shotgun (WGS) entry which is preliminary data.</text>
</comment>
<proteinExistence type="predicted"/>